<dbReference type="PROSITE" id="PS50968">
    <property type="entry name" value="BIOTINYL_LIPOYL"/>
    <property type="match status" value="1"/>
</dbReference>
<dbReference type="PROSITE" id="PS00189">
    <property type="entry name" value="LIPOYL"/>
    <property type="match status" value="1"/>
</dbReference>
<dbReference type="NCBIfam" id="NF002270">
    <property type="entry name" value="PRK01202.1"/>
    <property type="match status" value="1"/>
</dbReference>
<gene>
    <name evidence="3" type="primary">gcvH</name>
    <name evidence="6" type="ORF">EV191_10787</name>
</gene>
<keyword evidence="7" id="KW-1185">Reference proteome</keyword>
<reference evidence="6 7" key="1">
    <citation type="submission" date="2019-03" db="EMBL/GenBank/DDBJ databases">
        <title>Genomic Encyclopedia of Type Strains, Phase IV (KMG-IV): sequencing the most valuable type-strain genomes for metagenomic binning, comparative biology and taxonomic classification.</title>
        <authorList>
            <person name="Goeker M."/>
        </authorList>
    </citation>
    <scope>NUCLEOTIDE SEQUENCE [LARGE SCALE GENOMIC DNA]</scope>
    <source>
        <strain evidence="6 7">DSM 45765</strain>
    </source>
</reference>
<accession>A0A4R2QUR1</accession>
<evidence type="ECO:0000256" key="1">
    <source>
        <dbReference type="ARBA" id="ARBA00009249"/>
    </source>
</evidence>
<comment type="similarity">
    <text evidence="1 3">Belongs to the GcvH family.</text>
</comment>
<proteinExistence type="inferred from homology"/>
<evidence type="ECO:0000313" key="7">
    <source>
        <dbReference type="Proteomes" id="UP000294911"/>
    </source>
</evidence>
<dbReference type="AlphaFoldDB" id="A0A4R2QUR1"/>
<dbReference type="Gene3D" id="2.40.50.100">
    <property type="match status" value="1"/>
</dbReference>
<dbReference type="GO" id="GO:0009249">
    <property type="term" value="P:protein lipoylation"/>
    <property type="evidence" value="ECO:0007669"/>
    <property type="project" value="TreeGrafter"/>
</dbReference>
<organism evidence="6 7">
    <name type="scientific">Tamaricihabitans halophyticus</name>
    <dbReference type="NCBI Taxonomy" id="1262583"/>
    <lineage>
        <taxon>Bacteria</taxon>
        <taxon>Bacillati</taxon>
        <taxon>Actinomycetota</taxon>
        <taxon>Actinomycetes</taxon>
        <taxon>Pseudonocardiales</taxon>
        <taxon>Pseudonocardiaceae</taxon>
        <taxon>Tamaricihabitans</taxon>
    </lineage>
</organism>
<sequence>MLDGGALPRRSSAAYASAARDHRWVRAGPYLLDGRKYPVVPEELKYTEEHEWIAVRQGDSVRIGITDYAQTQLGEVVFVELPEVGQQVGAGDSVGEIESTKSVSEVYAPLNGSVTAVNEALADSPELINSEPYGEGWMFEIAVSDAAALDTLLDAAAYRQLIAEDA</sequence>
<comment type="cofactor">
    <cofactor evidence="3">
        <name>(R)-lipoate</name>
        <dbReference type="ChEBI" id="CHEBI:83088"/>
    </cofactor>
    <text evidence="3">Binds 1 lipoyl cofactor covalently.</text>
</comment>
<dbReference type="SUPFAM" id="SSF51230">
    <property type="entry name" value="Single hybrid motif"/>
    <property type="match status" value="1"/>
</dbReference>
<dbReference type="CDD" id="cd06848">
    <property type="entry name" value="GCS_H"/>
    <property type="match status" value="1"/>
</dbReference>
<dbReference type="PANTHER" id="PTHR11715:SF3">
    <property type="entry name" value="GLYCINE CLEAVAGE SYSTEM H PROTEIN-RELATED"/>
    <property type="match status" value="1"/>
</dbReference>
<dbReference type="InterPro" id="IPR033753">
    <property type="entry name" value="GCV_H/Fam206"/>
</dbReference>
<dbReference type="Proteomes" id="UP000294911">
    <property type="component" value="Unassembled WGS sequence"/>
</dbReference>
<name>A0A4R2QUR1_9PSEU</name>
<keyword evidence="2 3" id="KW-0450">Lipoyl</keyword>
<feature type="modified residue" description="N6-lipoyllysine" evidence="3 4">
    <location>
        <position position="101"/>
    </location>
</feature>
<dbReference type="NCBIfam" id="TIGR00527">
    <property type="entry name" value="gcvH"/>
    <property type="match status" value="1"/>
</dbReference>
<evidence type="ECO:0000256" key="2">
    <source>
        <dbReference type="ARBA" id="ARBA00022823"/>
    </source>
</evidence>
<evidence type="ECO:0000259" key="5">
    <source>
        <dbReference type="PROSITE" id="PS50968"/>
    </source>
</evidence>
<dbReference type="EMBL" id="SLXQ01000007">
    <property type="protein sequence ID" value="TCP50825.1"/>
    <property type="molecule type" value="Genomic_DNA"/>
</dbReference>
<dbReference type="HAMAP" id="MF_00272">
    <property type="entry name" value="GcvH"/>
    <property type="match status" value="1"/>
</dbReference>
<dbReference type="InterPro" id="IPR017453">
    <property type="entry name" value="GCV_H_sub"/>
</dbReference>
<dbReference type="Pfam" id="PF01597">
    <property type="entry name" value="GCV_H"/>
    <property type="match status" value="1"/>
</dbReference>
<dbReference type="GO" id="GO:0019464">
    <property type="term" value="P:glycine decarboxylation via glycine cleavage system"/>
    <property type="evidence" value="ECO:0007669"/>
    <property type="project" value="UniProtKB-UniRule"/>
</dbReference>
<dbReference type="GO" id="GO:0005829">
    <property type="term" value="C:cytosol"/>
    <property type="evidence" value="ECO:0007669"/>
    <property type="project" value="TreeGrafter"/>
</dbReference>
<comment type="function">
    <text evidence="3">The glycine cleavage system catalyzes the degradation of glycine. The H protein shuttles the methylamine group of glycine from the P protein to the T protein.</text>
</comment>
<feature type="domain" description="Lipoyl-binding" evidence="5">
    <location>
        <begin position="60"/>
        <end position="142"/>
    </location>
</feature>
<evidence type="ECO:0000256" key="3">
    <source>
        <dbReference type="HAMAP-Rule" id="MF_00272"/>
    </source>
</evidence>
<dbReference type="InterPro" id="IPR000089">
    <property type="entry name" value="Biotin_lipoyl"/>
</dbReference>
<dbReference type="InterPro" id="IPR003016">
    <property type="entry name" value="2-oxoA_DH_lipoyl-BS"/>
</dbReference>
<protein>
    <recommendedName>
        <fullName evidence="3">Glycine cleavage system H protein</fullName>
    </recommendedName>
</protein>
<dbReference type="PANTHER" id="PTHR11715">
    <property type="entry name" value="GLYCINE CLEAVAGE SYSTEM H PROTEIN"/>
    <property type="match status" value="1"/>
</dbReference>
<comment type="caution">
    <text evidence="6">The sequence shown here is derived from an EMBL/GenBank/DDBJ whole genome shotgun (WGS) entry which is preliminary data.</text>
</comment>
<evidence type="ECO:0000256" key="4">
    <source>
        <dbReference type="PIRSR" id="PIRSR617453-50"/>
    </source>
</evidence>
<dbReference type="InterPro" id="IPR002930">
    <property type="entry name" value="GCV_H"/>
</dbReference>
<dbReference type="GO" id="GO:0005960">
    <property type="term" value="C:glycine cleavage complex"/>
    <property type="evidence" value="ECO:0007669"/>
    <property type="project" value="InterPro"/>
</dbReference>
<dbReference type="InterPro" id="IPR011053">
    <property type="entry name" value="Single_hybrid_motif"/>
</dbReference>
<evidence type="ECO:0000313" key="6">
    <source>
        <dbReference type="EMBL" id="TCP50825.1"/>
    </source>
</evidence>
<comment type="subunit">
    <text evidence="3">The glycine cleavage system is composed of four proteins: P, T, L and H.</text>
</comment>